<evidence type="ECO:0000256" key="1">
    <source>
        <dbReference type="ARBA" id="ARBA00022857"/>
    </source>
</evidence>
<name>A0ABS6EXB7_9CLOT</name>
<feature type="domain" description="Semialdehyde dehydrogenase NAD-binding" evidence="3">
    <location>
        <begin position="6"/>
        <end position="138"/>
    </location>
</feature>
<keyword evidence="5" id="KW-1185">Reference proteome</keyword>
<evidence type="ECO:0000259" key="3">
    <source>
        <dbReference type="SMART" id="SM00859"/>
    </source>
</evidence>
<evidence type="ECO:0000313" key="4">
    <source>
        <dbReference type="EMBL" id="MBU5590726.1"/>
    </source>
</evidence>
<organism evidence="4 5">
    <name type="scientific">Clostridium simiarum</name>
    <dbReference type="NCBI Taxonomy" id="2841506"/>
    <lineage>
        <taxon>Bacteria</taxon>
        <taxon>Bacillati</taxon>
        <taxon>Bacillota</taxon>
        <taxon>Clostridia</taxon>
        <taxon>Eubacteriales</taxon>
        <taxon>Clostridiaceae</taxon>
        <taxon>Clostridium</taxon>
    </lineage>
</organism>
<dbReference type="EC" id="1.2.1.11" evidence="4"/>
<keyword evidence="2 4" id="KW-0560">Oxidoreductase</keyword>
<dbReference type="Pfam" id="PF02774">
    <property type="entry name" value="Semialdhyde_dhC"/>
    <property type="match status" value="1"/>
</dbReference>
<dbReference type="InterPro" id="IPR005676">
    <property type="entry name" value="Asp_semi-ald_DH_pep-lack"/>
</dbReference>
<dbReference type="CDD" id="cd18130">
    <property type="entry name" value="ASADH_C_arch_fung_like"/>
    <property type="match status" value="1"/>
</dbReference>
<dbReference type="CDD" id="cd02315">
    <property type="entry name" value="ScASADH_like_N"/>
    <property type="match status" value="1"/>
</dbReference>
<keyword evidence="1" id="KW-0521">NADP</keyword>
<dbReference type="Proteomes" id="UP000736583">
    <property type="component" value="Unassembled WGS sequence"/>
</dbReference>
<evidence type="ECO:0000256" key="2">
    <source>
        <dbReference type="ARBA" id="ARBA00023002"/>
    </source>
</evidence>
<dbReference type="NCBIfam" id="NF006416">
    <property type="entry name" value="PRK08664.1"/>
    <property type="match status" value="1"/>
</dbReference>
<dbReference type="RefSeq" id="WP_216455842.1">
    <property type="nucleotide sequence ID" value="NZ_JAHLQL010000001.1"/>
</dbReference>
<dbReference type="Pfam" id="PF01118">
    <property type="entry name" value="Semialdhyde_dh"/>
    <property type="match status" value="1"/>
</dbReference>
<gene>
    <name evidence="4" type="primary">asd</name>
    <name evidence="4" type="ORF">KQI89_03035</name>
</gene>
<evidence type="ECO:0000313" key="5">
    <source>
        <dbReference type="Proteomes" id="UP000736583"/>
    </source>
</evidence>
<dbReference type="NCBIfam" id="TIGR00978">
    <property type="entry name" value="asd_EA"/>
    <property type="match status" value="1"/>
</dbReference>
<dbReference type="InterPro" id="IPR000534">
    <property type="entry name" value="Semialdehyde_DH_NAD-bd"/>
</dbReference>
<dbReference type="SMART" id="SM00859">
    <property type="entry name" value="Semialdhyde_dh"/>
    <property type="match status" value="1"/>
</dbReference>
<dbReference type="EMBL" id="JAHLQL010000001">
    <property type="protein sequence ID" value="MBU5590726.1"/>
    <property type="molecule type" value="Genomic_DNA"/>
</dbReference>
<dbReference type="PANTHER" id="PTHR46718">
    <property type="entry name" value="ASPARTATE-SEMIALDEHYDE DEHYDROGENASE"/>
    <property type="match status" value="1"/>
</dbReference>
<proteinExistence type="predicted"/>
<dbReference type="PIRSF" id="PIRSF000148">
    <property type="entry name" value="ASA_dh"/>
    <property type="match status" value="1"/>
</dbReference>
<dbReference type="InterPro" id="IPR051823">
    <property type="entry name" value="ASADH-related"/>
</dbReference>
<reference evidence="4 5" key="1">
    <citation type="submission" date="2021-06" db="EMBL/GenBank/DDBJ databases">
        <authorList>
            <person name="Sun Q."/>
            <person name="Li D."/>
        </authorList>
    </citation>
    <scope>NUCLEOTIDE SEQUENCE [LARGE SCALE GENOMIC DNA]</scope>
    <source>
        <strain evidence="4 5">MSJ-4</strain>
    </source>
</reference>
<dbReference type="GO" id="GO:0004073">
    <property type="term" value="F:aspartate-semialdehyde dehydrogenase activity"/>
    <property type="evidence" value="ECO:0007669"/>
    <property type="project" value="UniProtKB-EC"/>
</dbReference>
<protein>
    <submittedName>
        <fullName evidence="4">Aspartate-semialdehyde dehydrogenase</fullName>
        <ecNumber evidence="4">1.2.1.11</ecNumber>
    </submittedName>
</protein>
<dbReference type="InterPro" id="IPR012280">
    <property type="entry name" value="Semialdhyde_DH_dimer_dom"/>
</dbReference>
<dbReference type="PANTHER" id="PTHR46718:SF1">
    <property type="entry name" value="ASPARTATE-SEMIALDEHYDE DEHYDROGENASE"/>
    <property type="match status" value="1"/>
</dbReference>
<comment type="caution">
    <text evidence="4">The sequence shown here is derived from an EMBL/GenBank/DDBJ whole genome shotgun (WGS) entry which is preliminary data.</text>
</comment>
<sequence>MSNKLNVGILGGTGFVGQRLITLLADHPYFEIKEIAASERSSGKKYVEAVEGKWKLNLPIPEKIKNITVKNITEVEEISSAVDFVFCAVNMATEDIIKIEESYAKAETPVISNNSAHRMMEDIPMIIPEINSNHFEIISEQKKRLGTTRGFIVTKPNCSIQSYVPAVNALLKYKPKKIMVSTYQAISGSGKVFSDWPEITDNVIPYIGGEEEKSENEPLKIWGNIEEGKIILAKEPIISAQCIRVPVSDGHLATVSVSFEKKPTKEDIIKAWKEFESKPQLLSLPSAPKQFLTYFDEDNRPQTKLDRDLYMGMGISLGRLREDKLFHYKFVCLSHNTLRGAAGGSVLTAELLKAEGYLTSK</sequence>
<accession>A0ABS6EXB7</accession>